<dbReference type="AlphaFoldDB" id="A0A834DKI8"/>
<comment type="caution">
    <text evidence="2">The sequence shown here is derived from an EMBL/GenBank/DDBJ whole genome shotgun (WGS) entry which is preliminary data.</text>
</comment>
<feature type="compositionally biased region" description="Low complexity" evidence="1">
    <location>
        <begin position="10"/>
        <end position="20"/>
    </location>
</feature>
<feature type="region of interest" description="Disordered" evidence="1">
    <location>
        <begin position="79"/>
        <end position="124"/>
    </location>
</feature>
<dbReference type="EMBL" id="JABVXQ010000012">
    <property type="protein sequence ID" value="KAF6084426.1"/>
    <property type="molecule type" value="Genomic_DNA"/>
</dbReference>
<evidence type="ECO:0000313" key="2">
    <source>
        <dbReference type="EMBL" id="KAF6084426.1"/>
    </source>
</evidence>
<feature type="region of interest" description="Disordered" evidence="1">
    <location>
        <begin position="1"/>
        <end position="46"/>
    </location>
</feature>
<name>A0A834DKI8_9CHIR</name>
<gene>
    <name evidence="2" type="ORF">HJG60_008688</name>
</gene>
<protein>
    <submittedName>
        <fullName evidence="2">Uncharacterized protein</fullName>
    </submittedName>
</protein>
<sequence>MSGLGRGTVSSLPLTPTSSPRSPPLPGHAAACLASPTGGPHRTPMLSPRWARAAARQARCLTPASSVPRLLACRLRPHSPLPGAPGGLHHRPAAPSGLRPPPLTPTCKRPDLNQHLPPRGCPIR</sequence>
<dbReference type="Proteomes" id="UP000664940">
    <property type="component" value="Unassembled WGS sequence"/>
</dbReference>
<evidence type="ECO:0000256" key="1">
    <source>
        <dbReference type="SAM" id="MobiDB-lite"/>
    </source>
</evidence>
<proteinExistence type="predicted"/>
<reference evidence="2 3" key="1">
    <citation type="journal article" date="2020" name="Nature">
        <title>Six reference-quality genomes reveal evolution of bat adaptations.</title>
        <authorList>
            <person name="Jebb D."/>
            <person name="Huang Z."/>
            <person name="Pippel M."/>
            <person name="Hughes G.M."/>
            <person name="Lavrichenko K."/>
            <person name="Devanna P."/>
            <person name="Winkler S."/>
            <person name="Jermiin L.S."/>
            <person name="Skirmuntt E.C."/>
            <person name="Katzourakis A."/>
            <person name="Burkitt-Gray L."/>
            <person name="Ray D.A."/>
            <person name="Sullivan K.A.M."/>
            <person name="Roscito J.G."/>
            <person name="Kirilenko B.M."/>
            <person name="Davalos L.M."/>
            <person name="Corthals A.P."/>
            <person name="Power M.L."/>
            <person name="Jones G."/>
            <person name="Ransome R.D."/>
            <person name="Dechmann D.K.N."/>
            <person name="Locatelli A.G."/>
            <person name="Puechmaille S.J."/>
            <person name="Fedrigo O."/>
            <person name="Jarvis E.D."/>
            <person name="Hiller M."/>
            <person name="Vernes S.C."/>
            <person name="Myers E.W."/>
            <person name="Teeling E.C."/>
        </authorList>
    </citation>
    <scope>NUCLEOTIDE SEQUENCE [LARGE SCALE GENOMIC DNA]</scope>
    <source>
        <strain evidence="2">Bat1K_MPI-CBG_1</strain>
    </source>
</reference>
<evidence type="ECO:0000313" key="3">
    <source>
        <dbReference type="Proteomes" id="UP000664940"/>
    </source>
</evidence>
<organism evidence="2 3">
    <name type="scientific">Phyllostomus discolor</name>
    <name type="common">pale spear-nosed bat</name>
    <dbReference type="NCBI Taxonomy" id="89673"/>
    <lineage>
        <taxon>Eukaryota</taxon>
        <taxon>Metazoa</taxon>
        <taxon>Chordata</taxon>
        <taxon>Craniata</taxon>
        <taxon>Vertebrata</taxon>
        <taxon>Euteleostomi</taxon>
        <taxon>Mammalia</taxon>
        <taxon>Eutheria</taxon>
        <taxon>Laurasiatheria</taxon>
        <taxon>Chiroptera</taxon>
        <taxon>Yangochiroptera</taxon>
        <taxon>Phyllostomidae</taxon>
        <taxon>Phyllostominae</taxon>
        <taxon>Phyllostomus</taxon>
    </lineage>
</organism>
<accession>A0A834DKI8</accession>